<dbReference type="KEGG" id="echi:FKX85_08290"/>
<gene>
    <name evidence="2" type="ORF">FKX85_08290</name>
</gene>
<accession>A0A514CGT2</accession>
<keyword evidence="1" id="KW-0472">Membrane</keyword>
<protein>
    <submittedName>
        <fullName evidence="2">Uncharacterized protein</fullName>
    </submittedName>
</protein>
<evidence type="ECO:0000256" key="1">
    <source>
        <dbReference type="SAM" id="Phobius"/>
    </source>
</evidence>
<evidence type="ECO:0000313" key="2">
    <source>
        <dbReference type="EMBL" id="QDH79036.1"/>
    </source>
</evidence>
<name>A0A514CGT2_9BACT</name>
<sequence length="197" mass="22482">MKAVVTISLILNILLSFMVFTFYKAKERNIKYSVKQAVEVVRKTKELESIQEYASLMEGYTETLRGTATENIRLQQEQLDLTGLSLNRTDGHYLILLVDVNSCTRCLEIEMKRIKEKGLVGNINILTNESSERQRKVFKNKYSYNGDVHYTSTPLFKQTSSPAYLVCDLDGVVMDACVIPKNFPEISGLFLDKYGLE</sequence>
<dbReference type="EMBL" id="CP041253">
    <property type="protein sequence ID" value="QDH79036.1"/>
    <property type="molecule type" value="Genomic_DNA"/>
</dbReference>
<proteinExistence type="predicted"/>
<dbReference type="AlphaFoldDB" id="A0A514CGT2"/>
<evidence type="ECO:0000313" key="3">
    <source>
        <dbReference type="Proteomes" id="UP000316614"/>
    </source>
</evidence>
<reference evidence="2 3" key="1">
    <citation type="submission" date="2019-06" db="EMBL/GenBank/DDBJ databases">
        <title>Echinicola alkalisoli sp. nov. isolated from saline soil.</title>
        <authorList>
            <person name="Sun J.-Q."/>
            <person name="Xu L."/>
        </authorList>
    </citation>
    <scope>NUCLEOTIDE SEQUENCE [LARGE SCALE GENOMIC DNA]</scope>
    <source>
        <strain evidence="2 3">LN3S3</strain>
    </source>
</reference>
<dbReference type="Proteomes" id="UP000316614">
    <property type="component" value="Chromosome"/>
</dbReference>
<keyword evidence="3" id="KW-1185">Reference proteome</keyword>
<dbReference type="RefSeq" id="WP_141614288.1">
    <property type="nucleotide sequence ID" value="NZ_CP041253.1"/>
</dbReference>
<keyword evidence="1" id="KW-0812">Transmembrane</keyword>
<organism evidence="2 3">
    <name type="scientific">Echinicola soli</name>
    <dbReference type="NCBI Taxonomy" id="2591634"/>
    <lineage>
        <taxon>Bacteria</taxon>
        <taxon>Pseudomonadati</taxon>
        <taxon>Bacteroidota</taxon>
        <taxon>Cytophagia</taxon>
        <taxon>Cytophagales</taxon>
        <taxon>Cyclobacteriaceae</taxon>
        <taxon>Echinicola</taxon>
    </lineage>
</organism>
<dbReference type="OrthoDB" id="9824014at2"/>
<keyword evidence="1" id="KW-1133">Transmembrane helix</keyword>
<feature type="transmembrane region" description="Helical" evidence="1">
    <location>
        <begin position="6"/>
        <end position="23"/>
    </location>
</feature>